<proteinExistence type="predicted"/>
<gene>
    <name evidence="2" type="ORF">GALMADRAFT_1211316</name>
</gene>
<accession>A0A067S7Z3</accession>
<dbReference type="AlphaFoldDB" id="A0A067S7Z3"/>
<reference evidence="3" key="1">
    <citation type="journal article" date="2014" name="Proc. Natl. Acad. Sci. U.S.A.">
        <title>Extensive sampling of basidiomycete genomes demonstrates inadequacy of the white-rot/brown-rot paradigm for wood decay fungi.</title>
        <authorList>
            <person name="Riley R."/>
            <person name="Salamov A.A."/>
            <person name="Brown D.W."/>
            <person name="Nagy L.G."/>
            <person name="Floudas D."/>
            <person name="Held B.W."/>
            <person name="Levasseur A."/>
            <person name="Lombard V."/>
            <person name="Morin E."/>
            <person name="Otillar R."/>
            <person name="Lindquist E.A."/>
            <person name="Sun H."/>
            <person name="LaButti K.M."/>
            <person name="Schmutz J."/>
            <person name="Jabbour D."/>
            <person name="Luo H."/>
            <person name="Baker S.E."/>
            <person name="Pisabarro A.G."/>
            <person name="Walton J.D."/>
            <person name="Blanchette R.A."/>
            <person name="Henrissat B."/>
            <person name="Martin F."/>
            <person name="Cullen D."/>
            <person name="Hibbett D.S."/>
            <person name="Grigoriev I.V."/>
        </authorList>
    </citation>
    <scope>NUCLEOTIDE SEQUENCE [LARGE SCALE GENOMIC DNA]</scope>
    <source>
        <strain evidence="3">CBS 339.88</strain>
    </source>
</reference>
<protein>
    <submittedName>
        <fullName evidence="2">Uncharacterized protein</fullName>
    </submittedName>
</protein>
<feature type="region of interest" description="Disordered" evidence="1">
    <location>
        <begin position="50"/>
        <end position="71"/>
    </location>
</feature>
<evidence type="ECO:0000313" key="2">
    <source>
        <dbReference type="EMBL" id="KDR66057.1"/>
    </source>
</evidence>
<evidence type="ECO:0000313" key="3">
    <source>
        <dbReference type="Proteomes" id="UP000027222"/>
    </source>
</evidence>
<dbReference type="Proteomes" id="UP000027222">
    <property type="component" value="Unassembled WGS sequence"/>
</dbReference>
<dbReference type="EMBL" id="KL142428">
    <property type="protein sequence ID" value="KDR66057.1"/>
    <property type="molecule type" value="Genomic_DNA"/>
</dbReference>
<keyword evidence="3" id="KW-1185">Reference proteome</keyword>
<evidence type="ECO:0000256" key="1">
    <source>
        <dbReference type="SAM" id="MobiDB-lite"/>
    </source>
</evidence>
<feature type="compositionally biased region" description="Polar residues" evidence="1">
    <location>
        <begin position="50"/>
        <end position="60"/>
    </location>
</feature>
<organism evidence="2 3">
    <name type="scientific">Galerina marginata (strain CBS 339.88)</name>
    <dbReference type="NCBI Taxonomy" id="685588"/>
    <lineage>
        <taxon>Eukaryota</taxon>
        <taxon>Fungi</taxon>
        <taxon>Dikarya</taxon>
        <taxon>Basidiomycota</taxon>
        <taxon>Agaricomycotina</taxon>
        <taxon>Agaricomycetes</taxon>
        <taxon>Agaricomycetidae</taxon>
        <taxon>Agaricales</taxon>
        <taxon>Agaricineae</taxon>
        <taxon>Strophariaceae</taxon>
        <taxon>Galerina</taxon>
    </lineage>
</organism>
<sequence>MSIAVFCTPMCCELPFPEATTKYCFFLFGPTVRDDLRLGRCWCLACPRTSPRQQNNSHFTLTPRDRPSPSCLPDFPTTQSRCRRRHTQSSSLSLCQCCFGAGYRVVH</sequence>
<name>A0A067S7Z3_GALM3</name>
<dbReference type="HOGENOM" id="CLU_2210265_0_0_1"/>